<keyword evidence="3" id="KW-0540">Nuclease</keyword>
<keyword evidence="1" id="KW-0812">Transmembrane</keyword>
<feature type="domain" description="Endonuclease/exonuclease/phosphatase" evidence="2">
    <location>
        <begin position="96"/>
        <end position="294"/>
    </location>
</feature>
<evidence type="ECO:0000259" key="2">
    <source>
        <dbReference type="Pfam" id="PF03372"/>
    </source>
</evidence>
<feature type="transmembrane region" description="Helical" evidence="1">
    <location>
        <begin position="26"/>
        <end position="52"/>
    </location>
</feature>
<gene>
    <name evidence="3" type="ORF">HNR30_000628</name>
</gene>
<dbReference type="Gene3D" id="3.60.10.10">
    <property type="entry name" value="Endonuclease/exonuclease/phosphatase"/>
    <property type="match status" value="1"/>
</dbReference>
<comment type="caution">
    <text evidence="3">The sequence shown here is derived from an EMBL/GenBank/DDBJ whole genome shotgun (WGS) entry which is preliminary data.</text>
</comment>
<protein>
    <submittedName>
        <fullName evidence="3">Endonuclease/exonuclease/phosphatase (EEP) superfamily protein YafD</fullName>
    </submittedName>
</protein>
<name>A0A7W0CDR9_9ACTN</name>
<dbReference type="SUPFAM" id="SSF56219">
    <property type="entry name" value="DNase I-like"/>
    <property type="match status" value="1"/>
</dbReference>
<dbReference type="Proteomes" id="UP000530928">
    <property type="component" value="Unassembled WGS sequence"/>
</dbReference>
<dbReference type="AlphaFoldDB" id="A0A7W0CDR9"/>
<dbReference type="InterPro" id="IPR036691">
    <property type="entry name" value="Endo/exonu/phosph_ase_sf"/>
</dbReference>
<keyword evidence="3" id="KW-0255">Endonuclease</keyword>
<dbReference type="Pfam" id="PF03372">
    <property type="entry name" value="Exo_endo_phos"/>
    <property type="match status" value="1"/>
</dbReference>
<accession>A0A7W0CDR9</accession>
<dbReference type="GO" id="GO:0004527">
    <property type="term" value="F:exonuclease activity"/>
    <property type="evidence" value="ECO:0007669"/>
    <property type="project" value="UniProtKB-KW"/>
</dbReference>
<dbReference type="InterPro" id="IPR005135">
    <property type="entry name" value="Endo/exonuclease/phosphatase"/>
</dbReference>
<evidence type="ECO:0000313" key="4">
    <source>
        <dbReference type="Proteomes" id="UP000530928"/>
    </source>
</evidence>
<evidence type="ECO:0000313" key="3">
    <source>
        <dbReference type="EMBL" id="MBA2889293.1"/>
    </source>
</evidence>
<reference evidence="3 4" key="1">
    <citation type="submission" date="2020-07" db="EMBL/GenBank/DDBJ databases">
        <title>Genomic Encyclopedia of Type Strains, Phase IV (KMG-IV): sequencing the most valuable type-strain genomes for metagenomic binning, comparative biology and taxonomic classification.</title>
        <authorList>
            <person name="Goeker M."/>
        </authorList>
    </citation>
    <scope>NUCLEOTIDE SEQUENCE [LARGE SCALE GENOMIC DNA]</scope>
    <source>
        <strain evidence="3 4">DSM 45533</strain>
    </source>
</reference>
<keyword evidence="3" id="KW-0269">Exonuclease</keyword>
<dbReference type="GO" id="GO:0004519">
    <property type="term" value="F:endonuclease activity"/>
    <property type="evidence" value="ECO:0007669"/>
    <property type="project" value="UniProtKB-KW"/>
</dbReference>
<organism evidence="3 4">
    <name type="scientific">Nonomuraea soli</name>
    <dbReference type="NCBI Taxonomy" id="1032476"/>
    <lineage>
        <taxon>Bacteria</taxon>
        <taxon>Bacillati</taxon>
        <taxon>Actinomycetota</taxon>
        <taxon>Actinomycetes</taxon>
        <taxon>Streptosporangiales</taxon>
        <taxon>Streptosporangiaceae</taxon>
        <taxon>Nonomuraea</taxon>
    </lineage>
</organism>
<keyword evidence="4" id="KW-1185">Reference proteome</keyword>
<sequence>MKWILYAVTGFFVTWAVLRYSPLDHVWLWVALAAYTPYVALASALGLFVAVLARRRAAIGAMLVATLALAAAVLPRYFSDGGAEPAGRPLRVLAMNLRLGGADAGAVLELVERVRPDVVAVQELTPASKRRLGRLLPYAIERETGGAVGSAIYARHPLTELPLIEYGHFRQVRAVVTMPEGRQVEVVSVHPCAPQRGERLPCWREGLEALPRAGGERPVVLAGDFNATLDHPLVRDLLDGGYRDAGDVTGQGLTATWPMMGYGAVPGVTIDHVLADRRLGVRGFEVLPLAGTDHRPVMADLTVP</sequence>
<keyword evidence="1" id="KW-0472">Membrane</keyword>
<keyword evidence="3" id="KW-0378">Hydrolase</keyword>
<dbReference type="EMBL" id="JACDUR010000001">
    <property type="protein sequence ID" value="MBA2889293.1"/>
    <property type="molecule type" value="Genomic_DNA"/>
</dbReference>
<dbReference type="RefSeq" id="WP_181608098.1">
    <property type="nucleotide sequence ID" value="NZ_BAABAM010000001.1"/>
</dbReference>
<keyword evidence="1" id="KW-1133">Transmembrane helix</keyword>
<feature type="transmembrane region" description="Helical" evidence="1">
    <location>
        <begin position="59"/>
        <end position="78"/>
    </location>
</feature>
<proteinExistence type="predicted"/>
<evidence type="ECO:0000256" key="1">
    <source>
        <dbReference type="SAM" id="Phobius"/>
    </source>
</evidence>